<sequence length="229" mass="24981">MWWGLRRTDRAVPLPLVGQCDDRRHVLRTDSFLFYTPRIRLDTAVRTALASDPQAQHWLGWGRDNIVADPVTREALTFLRPGALPAELPPELHDAFDPPRDGKERLVGVRLDGGRYAADITLDTDSGEIGAVFAPHTRGLGLGGELFRAAARLGHEHCGLSLVRARFEAGNAASARALAGADFTPAGSPFRFTLPAGRAVHCRWSEHATDEATSRCEAGRSTLRASRLS</sequence>
<dbReference type="RefSeq" id="WP_189717729.1">
    <property type="nucleotide sequence ID" value="NZ_BMSA01000039.1"/>
</dbReference>
<protein>
    <recommendedName>
        <fullName evidence="1">N-acetyltransferase domain-containing protein</fullName>
    </recommendedName>
</protein>
<accession>A0A918M0A9</accession>
<comment type="caution">
    <text evidence="2">The sequence shown here is derived from an EMBL/GenBank/DDBJ whole genome shotgun (WGS) entry which is preliminary data.</text>
</comment>
<evidence type="ECO:0000313" key="3">
    <source>
        <dbReference type="Proteomes" id="UP000646776"/>
    </source>
</evidence>
<dbReference type="SUPFAM" id="SSF55729">
    <property type="entry name" value="Acyl-CoA N-acyltransferases (Nat)"/>
    <property type="match status" value="1"/>
</dbReference>
<evidence type="ECO:0000313" key="2">
    <source>
        <dbReference type="EMBL" id="GGT91696.1"/>
    </source>
</evidence>
<reference evidence="2" key="2">
    <citation type="submission" date="2020-09" db="EMBL/GenBank/DDBJ databases">
        <authorList>
            <person name="Sun Q."/>
            <person name="Ohkuma M."/>
        </authorList>
    </citation>
    <scope>NUCLEOTIDE SEQUENCE</scope>
    <source>
        <strain evidence="2">JCM 4125</strain>
    </source>
</reference>
<dbReference type="Gene3D" id="3.40.630.30">
    <property type="match status" value="1"/>
</dbReference>
<organism evidence="2 3">
    <name type="scientific">Streptomyces phaeofaciens</name>
    <dbReference type="NCBI Taxonomy" id="68254"/>
    <lineage>
        <taxon>Bacteria</taxon>
        <taxon>Bacillati</taxon>
        <taxon>Actinomycetota</taxon>
        <taxon>Actinomycetes</taxon>
        <taxon>Kitasatosporales</taxon>
        <taxon>Streptomycetaceae</taxon>
        <taxon>Streptomyces</taxon>
    </lineage>
</organism>
<dbReference type="InterPro" id="IPR000182">
    <property type="entry name" value="GNAT_dom"/>
</dbReference>
<reference evidence="2" key="1">
    <citation type="journal article" date="2014" name="Int. J. Syst. Evol. Microbiol.">
        <title>Complete genome sequence of Corynebacterium casei LMG S-19264T (=DSM 44701T), isolated from a smear-ripened cheese.</title>
        <authorList>
            <consortium name="US DOE Joint Genome Institute (JGI-PGF)"/>
            <person name="Walter F."/>
            <person name="Albersmeier A."/>
            <person name="Kalinowski J."/>
            <person name="Ruckert C."/>
        </authorList>
    </citation>
    <scope>NUCLEOTIDE SEQUENCE</scope>
    <source>
        <strain evidence="2">JCM 4125</strain>
    </source>
</reference>
<dbReference type="Pfam" id="PF13302">
    <property type="entry name" value="Acetyltransf_3"/>
    <property type="match status" value="1"/>
</dbReference>
<dbReference type="EMBL" id="BMSA01000039">
    <property type="protein sequence ID" value="GGT91696.1"/>
    <property type="molecule type" value="Genomic_DNA"/>
</dbReference>
<feature type="domain" description="N-acetyltransferase" evidence="1">
    <location>
        <begin position="123"/>
        <end position="183"/>
    </location>
</feature>
<proteinExistence type="predicted"/>
<dbReference type="InterPro" id="IPR016181">
    <property type="entry name" value="Acyl_CoA_acyltransferase"/>
</dbReference>
<name>A0A918M0A9_9ACTN</name>
<keyword evidence="3" id="KW-1185">Reference proteome</keyword>
<dbReference type="GO" id="GO:0016747">
    <property type="term" value="F:acyltransferase activity, transferring groups other than amino-acyl groups"/>
    <property type="evidence" value="ECO:0007669"/>
    <property type="project" value="InterPro"/>
</dbReference>
<evidence type="ECO:0000259" key="1">
    <source>
        <dbReference type="Pfam" id="PF13302"/>
    </source>
</evidence>
<dbReference type="Proteomes" id="UP000646776">
    <property type="component" value="Unassembled WGS sequence"/>
</dbReference>
<dbReference type="AlphaFoldDB" id="A0A918M0A9"/>
<gene>
    <name evidence="2" type="ORF">GCM10010226_82140</name>
</gene>